<dbReference type="InterPro" id="IPR000792">
    <property type="entry name" value="Tscrpt_reg_LuxR_C"/>
</dbReference>
<accession>A0A542ZPW9</accession>
<dbReference type="InterPro" id="IPR001789">
    <property type="entry name" value="Sig_transdc_resp-reg_receiver"/>
</dbReference>
<evidence type="ECO:0000256" key="4">
    <source>
        <dbReference type="ARBA" id="ARBA00023163"/>
    </source>
</evidence>
<keyword evidence="9" id="KW-1185">Reference proteome</keyword>
<evidence type="ECO:0000259" key="6">
    <source>
        <dbReference type="PROSITE" id="PS50043"/>
    </source>
</evidence>
<dbReference type="InterPro" id="IPR011006">
    <property type="entry name" value="CheY-like_superfamily"/>
</dbReference>
<keyword evidence="1 5" id="KW-0597">Phosphoprotein</keyword>
<dbReference type="PANTHER" id="PTHR43214">
    <property type="entry name" value="TWO-COMPONENT RESPONSE REGULATOR"/>
    <property type="match status" value="1"/>
</dbReference>
<dbReference type="Pfam" id="PF00072">
    <property type="entry name" value="Response_reg"/>
    <property type="match status" value="1"/>
</dbReference>
<dbReference type="InterPro" id="IPR016032">
    <property type="entry name" value="Sig_transdc_resp-reg_C-effctor"/>
</dbReference>
<evidence type="ECO:0000256" key="5">
    <source>
        <dbReference type="PROSITE-ProRule" id="PRU00169"/>
    </source>
</evidence>
<dbReference type="CDD" id="cd17535">
    <property type="entry name" value="REC_NarL-like"/>
    <property type="match status" value="1"/>
</dbReference>
<reference evidence="8 9" key="1">
    <citation type="submission" date="2019-06" db="EMBL/GenBank/DDBJ databases">
        <title>Sequencing the genomes of 1000 actinobacteria strains.</title>
        <authorList>
            <person name="Klenk H.-P."/>
        </authorList>
    </citation>
    <scope>NUCLEOTIDE SEQUENCE [LARGE SCALE GENOMIC DNA]</scope>
    <source>
        <strain evidence="8 9">DSM 8251</strain>
    </source>
</reference>
<dbReference type="Pfam" id="PF00196">
    <property type="entry name" value="GerE"/>
    <property type="match status" value="1"/>
</dbReference>
<keyword evidence="4" id="KW-0804">Transcription</keyword>
<evidence type="ECO:0000256" key="1">
    <source>
        <dbReference type="ARBA" id="ARBA00022553"/>
    </source>
</evidence>
<dbReference type="PROSITE" id="PS50043">
    <property type="entry name" value="HTH_LUXR_2"/>
    <property type="match status" value="1"/>
</dbReference>
<dbReference type="SUPFAM" id="SSF52172">
    <property type="entry name" value="CheY-like"/>
    <property type="match status" value="1"/>
</dbReference>
<dbReference type="CDD" id="cd06170">
    <property type="entry name" value="LuxR_C_like"/>
    <property type="match status" value="1"/>
</dbReference>
<evidence type="ECO:0000313" key="9">
    <source>
        <dbReference type="Proteomes" id="UP000316196"/>
    </source>
</evidence>
<organism evidence="8 9">
    <name type="scientific">Propioniferax innocua</name>
    <dbReference type="NCBI Taxonomy" id="1753"/>
    <lineage>
        <taxon>Bacteria</taxon>
        <taxon>Bacillati</taxon>
        <taxon>Actinomycetota</taxon>
        <taxon>Actinomycetes</taxon>
        <taxon>Propionibacteriales</taxon>
        <taxon>Propionibacteriaceae</taxon>
        <taxon>Propioniferax</taxon>
    </lineage>
</organism>
<feature type="domain" description="Response regulatory" evidence="7">
    <location>
        <begin position="5"/>
        <end position="132"/>
    </location>
</feature>
<dbReference type="InterPro" id="IPR058245">
    <property type="entry name" value="NreC/VraR/RcsB-like_REC"/>
</dbReference>
<evidence type="ECO:0000259" key="7">
    <source>
        <dbReference type="PROSITE" id="PS50110"/>
    </source>
</evidence>
<proteinExistence type="predicted"/>
<dbReference type="InterPro" id="IPR039420">
    <property type="entry name" value="WalR-like"/>
</dbReference>
<dbReference type="PANTHER" id="PTHR43214:SF24">
    <property type="entry name" value="TRANSCRIPTIONAL REGULATORY PROTEIN NARL-RELATED"/>
    <property type="match status" value="1"/>
</dbReference>
<feature type="modified residue" description="4-aspartylphosphate" evidence="5">
    <location>
        <position position="67"/>
    </location>
</feature>
<keyword evidence="2" id="KW-0805">Transcription regulation</keyword>
<protein>
    <submittedName>
        <fullName evidence="8">LuxR family two component transcriptional regulator</fullName>
    </submittedName>
</protein>
<dbReference type="Proteomes" id="UP000316196">
    <property type="component" value="Unassembled WGS sequence"/>
</dbReference>
<dbReference type="PROSITE" id="PS50110">
    <property type="entry name" value="RESPONSE_REGULATORY"/>
    <property type="match status" value="1"/>
</dbReference>
<dbReference type="GO" id="GO:0006355">
    <property type="term" value="P:regulation of DNA-templated transcription"/>
    <property type="evidence" value="ECO:0007669"/>
    <property type="project" value="InterPro"/>
</dbReference>
<dbReference type="GO" id="GO:0000160">
    <property type="term" value="P:phosphorelay signal transduction system"/>
    <property type="evidence" value="ECO:0007669"/>
    <property type="project" value="InterPro"/>
</dbReference>
<keyword evidence="3" id="KW-0238">DNA-binding</keyword>
<dbReference type="AlphaFoldDB" id="A0A542ZPW9"/>
<name>A0A542ZPW9_9ACTN</name>
<dbReference type="FunFam" id="1.10.10.10:FF:000153">
    <property type="entry name" value="LuxR family transcriptional regulator"/>
    <property type="match status" value="1"/>
</dbReference>
<dbReference type="SMART" id="SM00421">
    <property type="entry name" value="HTH_LUXR"/>
    <property type="match status" value="1"/>
</dbReference>
<evidence type="ECO:0000313" key="8">
    <source>
        <dbReference type="EMBL" id="TQL62279.1"/>
    </source>
</evidence>
<dbReference type="SUPFAM" id="SSF46894">
    <property type="entry name" value="C-terminal effector domain of the bipartite response regulators"/>
    <property type="match status" value="1"/>
</dbReference>
<comment type="caution">
    <text evidence="8">The sequence shown here is derived from an EMBL/GenBank/DDBJ whole genome shotgun (WGS) entry which is preliminary data.</text>
</comment>
<feature type="domain" description="HTH luxR-type" evidence="6">
    <location>
        <begin position="150"/>
        <end position="215"/>
    </location>
</feature>
<evidence type="ECO:0000256" key="3">
    <source>
        <dbReference type="ARBA" id="ARBA00023125"/>
    </source>
</evidence>
<dbReference type="Gene3D" id="3.40.50.2300">
    <property type="match status" value="1"/>
</dbReference>
<dbReference type="PROSITE" id="PS00622">
    <property type="entry name" value="HTH_LUXR_1"/>
    <property type="match status" value="1"/>
</dbReference>
<dbReference type="SMART" id="SM00448">
    <property type="entry name" value="REC"/>
    <property type="match status" value="1"/>
</dbReference>
<dbReference type="EMBL" id="VFOR01000001">
    <property type="protein sequence ID" value="TQL62279.1"/>
    <property type="molecule type" value="Genomic_DNA"/>
</dbReference>
<dbReference type="OrthoDB" id="9808843at2"/>
<evidence type="ECO:0000256" key="2">
    <source>
        <dbReference type="ARBA" id="ARBA00023015"/>
    </source>
</evidence>
<dbReference type="PRINTS" id="PR00038">
    <property type="entry name" value="HTHLUXR"/>
</dbReference>
<gene>
    <name evidence="8" type="ORF">FB460_0050</name>
</gene>
<dbReference type="RefSeq" id="WP_142092153.1">
    <property type="nucleotide sequence ID" value="NZ_BAAAMD010000003.1"/>
</dbReference>
<sequence>MSTLRLLLVDDHPVVRSGLRVACTEPDAVASLRSEGVEAVQVVAEASDGASAVEQVGRHEVDVVLMDLQMAGMDGVTATSHITSRADAPAVLVVTTYDSDADILAAVEAGASGYVLKDAPAADILQAALAASRGKQAFAPAVQRRLDARATSPSFALTTREIEILEHIATGASNAQIAKELFISQATVKTHLVHIFDKLGVENRTAAVQAALDKHILSRR</sequence>
<dbReference type="GO" id="GO:0003677">
    <property type="term" value="F:DNA binding"/>
    <property type="evidence" value="ECO:0007669"/>
    <property type="project" value="UniProtKB-KW"/>
</dbReference>